<dbReference type="InterPro" id="IPR042812">
    <property type="entry name" value="SAMD3"/>
</dbReference>
<feature type="compositionally biased region" description="Polar residues" evidence="1">
    <location>
        <begin position="81"/>
        <end position="103"/>
    </location>
</feature>
<feature type="compositionally biased region" description="Basic and acidic residues" evidence="1">
    <location>
        <begin position="334"/>
        <end position="360"/>
    </location>
</feature>
<dbReference type="Proteomes" id="UP000663851">
    <property type="component" value="Unassembled WGS sequence"/>
</dbReference>
<reference evidence="3" key="1">
    <citation type="submission" date="2021-02" db="EMBL/GenBank/DDBJ databases">
        <authorList>
            <person name="Nowell W R."/>
        </authorList>
    </citation>
    <scope>NUCLEOTIDE SEQUENCE</scope>
</reference>
<dbReference type="AlphaFoldDB" id="A0A820CMC2"/>
<dbReference type="PROSITE" id="PS50105">
    <property type="entry name" value="SAM_DOMAIN"/>
    <property type="match status" value="1"/>
</dbReference>
<evidence type="ECO:0000313" key="4">
    <source>
        <dbReference type="Proteomes" id="UP000663851"/>
    </source>
</evidence>
<dbReference type="Pfam" id="PF07647">
    <property type="entry name" value="SAM_2"/>
    <property type="match status" value="1"/>
</dbReference>
<evidence type="ECO:0000259" key="2">
    <source>
        <dbReference type="PROSITE" id="PS50105"/>
    </source>
</evidence>
<feature type="compositionally biased region" description="Polar residues" evidence="1">
    <location>
        <begin position="166"/>
        <end position="176"/>
    </location>
</feature>
<dbReference type="PANTHER" id="PTHR47302:SF1">
    <property type="entry name" value="STERILE ALPHA MOTIF DOMAIN-CONTAINING PROTEIN 3"/>
    <property type="match status" value="1"/>
</dbReference>
<sequence length="619" mass="69664">MDSASISTKSFVSQWNADAVVAWLHESNLGAFEKVFRDNEIDGPILLKLSESMVARLFPTIKLEVQFLDLLQALKQKNTGDFNSKKTISSSPALTNGRSTAAQQIAAHVRASSSFDNGHSHSSNSNSPQTTNGQHHNPSKVIYSERSNISKGPPLKTLKREPKYFPNQSLNTQSNGNISLNSNENDTKHTFPHVYKLPQFAETLRLALASQDASAFKLRTYYRNLLISSIYDDLTRTYNLWYPNARQYKTVASALVKAYPFLESSTEGGEVSNFGAWIDGIKGKFKRGRRTVTSYVDVAQTMGGENGFDRMSGDEEMGEEKLAQTSGGQKRSRHDFEVDSDEGHYESGEMPRNPNGKDMDQTSENNDELDEGELKRLRTCIGAMKETLATTNDPDISLISDYFKETFEIRRDFVKTHNTNEILVEYPALQLHSCLLADFHMQTNIPIQTVLIHKLRSISKPIIRLAKETGCAPDILHSYHSILSQRPQLEQILADTFAILIVACYFGEYQYLLISPDKDAQSPWPIIRGDHPARAFFDGKPSSLAYNIELDYVQLFHRPLNDLLTAICTLFATYTVFEITFGKLEMTLSFIDCLLRDSTHGSSRSPQVLEFINELNSMK</sequence>
<gene>
    <name evidence="3" type="ORF">HFQ381_LOCUS8567</name>
</gene>
<feature type="domain" description="SAM" evidence="2">
    <location>
        <begin position="15"/>
        <end position="57"/>
    </location>
</feature>
<dbReference type="InterPro" id="IPR001660">
    <property type="entry name" value="SAM"/>
</dbReference>
<organism evidence="3 4">
    <name type="scientific">Rotaria socialis</name>
    <dbReference type="NCBI Taxonomy" id="392032"/>
    <lineage>
        <taxon>Eukaryota</taxon>
        <taxon>Metazoa</taxon>
        <taxon>Spiralia</taxon>
        <taxon>Gnathifera</taxon>
        <taxon>Rotifera</taxon>
        <taxon>Eurotatoria</taxon>
        <taxon>Bdelloidea</taxon>
        <taxon>Philodinida</taxon>
        <taxon>Philodinidae</taxon>
        <taxon>Rotaria</taxon>
    </lineage>
</organism>
<dbReference type="PANTHER" id="PTHR47302">
    <property type="entry name" value="STERILE ALPHA MOTIF DOMAIN-CONTAINING PROTEIN 3"/>
    <property type="match status" value="1"/>
</dbReference>
<proteinExistence type="predicted"/>
<comment type="caution">
    <text evidence="3">The sequence shown here is derived from an EMBL/GenBank/DDBJ whole genome shotgun (WGS) entry which is preliminary data.</text>
</comment>
<feature type="region of interest" description="Disordered" evidence="1">
    <location>
        <begin position="81"/>
        <end position="176"/>
    </location>
</feature>
<dbReference type="InterPro" id="IPR013761">
    <property type="entry name" value="SAM/pointed_sf"/>
</dbReference>
<evidence type="ECO:0000313" key="3">
    <source>
        <dbReference type="EMBL" id="CAF4219905.1"/>
    </source>
</evidence>
<feature type="compositionally biased region" description="Low complexity" evidence="1">
    <location>
        <begin position="112"/>
        <end position="127"/>
    </location>
</feature>
<protein>
    <recommendedName>
        <fullName evidence="2">SAM domain-containing protein</fullName>
    </recommendedName>
</protein>
<name>A0A820CMC2_9BILA</name>
<accession>A0A820CMC2</accession>
<dbReference type="EMBL" id="CAJOBO010000432">
    <property type="protein sequence ID" value="CAF4219905.1"/>
    <property type="molecule type" value="Genomic_DNA"/>
</dbReference>
<dbReference type="SUPFAM" id="SSF47769">
    <property type="entry name" value="SAM/Pointed domain"/>
    <property type="match status" value="1"/>
</dbReference>
<dbReference type="Gene3D" id="1.10.150.50">
    <property type="entry name" value="Transcription Factor, Ets-1"/>
    <property type="match status" value="1"/>
</dbReference>
<evidence type="ECO:0000256" key="1">
    <source>
        <dbReference type="SAM" id="MobiDB-lite"/>
    </source>
</evidence>
<feature type="region of interest" description="Disordered" evidence="1">
    <location>
        <begin position="303"/>
        <end position="372"/>
    </location>
</feature>